<evidence type="ECO:0000256" key="1">
    <source>
        <dbReference type="SAM" id="MobiDB-lite"/>
    </source>
</evidence>
<reference evidence="2 3" key="1">
    <citation type="submission" date="2024-03" db="EMBL/GenBank/DDBJ databases">
        <title>The genome assembly and annotation of the cricket Gryllus longicercus Weissman &amp; Gray.</title>
        <authorList>
            <person name="Szrajer S."/>
            <person name="Gray D."/>
            <person name="Ylla G."/>
        </authorList>
    </citation>
    <scope>NUCLEOTIDE SEQUENCE [LARGE SCALE GENOMIC DNA]</scope>
    <source>
        <strain evidence="2">DAG 2021-001</strain>
        <tissue evidence="2">Whole body minus gut</tissue>
    </source>
</reference>
<name>A0AAN9VI13_9ORTH</name>
<gene>
    <name evidence="2" type="ORF">R5R35_007407</name>
</gene>
<evidence type="ECO:0000313" key="2">
    <source>
        <dbReference type="EMBL" id="KAK7865324.1"/>
    </source>
</evidence>
<organism evidence="2 3">
    <name type="scientific">Gryllus longicercus</name>
    <dbReference type="NCBI Taxonomy" id="2509291"/>
    <lineage>
        <taxon>Eukaryota</taxon>
        <taxon>Metazoa</taxon>
        <taxon>Ecdysozoa</taxon>
        <taxon>Arthropoda</taxon>
        <taxon>Hexapoda</taxon>
        <taxon>Insecta</taxon>
        <taxon>Pterygota</taxon>
        <taxon>Neoptera</taxon>
        <taxon>Polyneoptera</taxon>
        <taxon>Orthoptera</taxon>
        <taxon>Ensifera</taxon>
        <taxon>Gryllidea</taxon>
        <taxon>Grylloidea</taxon>
        <taxon>Gryllidae</taxon>
        <taxon>Gryllinae</taxon>
        <taxon>Gryllus</taxon>
    </lineage>
</organism>
<feature type="region of interest" description="Disordered" evidence="1">
    <location>
        <begin position="102"/>
        <end position="128"/>
    </location>
</feature>
<dbReference type="Proteomes" id="UP001378592">
    <property type="component" value="Unassembled WGS sequence"/>
</dbReference>
<dbReference type="EMBL" id="JAZDUA010000180">
    <property type="protein sequence ID" value="KAK7865324.1"/>
    <property type="molecule type" value="Genomic_DNA"/>
</dbReference>
<dbReference type="AlphaFoldDB" id="A0AAN9VI13"/>
<keyword evidence="3" id="KW-1185">Reference proteome</keyword>
<sequence>MNIVAESIIKIEKIKEEPVEEEYSWNSIAEDKHSTLQHSVKQDDIRDIKDEPVEIKEEYSWNSIAEDKHGTLQNSVKQDDIGDEEVLQLPISLLQPIEKQERDFVDEMQDPLAPSCESASGGVCSPGV</sequence>
<comment type="caution">
    <text evidence="2">The sequence shown here is derived from an EMBL/GenBank/DDBJ whole genome shotgun (WGS) entry which is preliminary data.</text>
</comment>
<evidence type="ECO:0000313" key="3">
    <source>
        <dbReference type="Proteomes" id="UP001378592"/>
    </source>
</evidence>
<protein>
    <submittedName>
        <fullName evidence="2">Uncharacterized protein</fullName>
    </submittedName>
</protein>
<accession>A0AAN9VI13</accession>
<proteinExistence type="predicted"/>